<keyword evidence="2" id="KW-0732">Signal</keyword>
<keyword evidence="6" id="KW-1185">Reference proteome</keyword>
<evidence type="ECO:0000313" key="5">
    <source>
        <dbReference type="EMBL" id="EIM57759.1"/>
    </source>
</evidence>
<evidence type="ECO:0000256" key="2">
    <source>
        <dbReference type="SAM" id="SignalP"/>
    </source>
</evidence>
<evidence type="ECO:0000313" key="6">
    <source>
        <dbReference type="Proteomes" id="UP000005753"/>
    </source>
</evidence>
<dbReference type="eggNOG" id="COG3757">
    <property type="taxonomic scope" value="Bacteria"/>
</dbReference>
<protein>
    <submittedName>
        <fullName evidence="5">Cell Wall Hydrolase</fullName>
    </submittedName>
</protein>
<dbReference type="Pfam" id="PF18885">
    <property type="entry name" value="DUF5648"/>
    <property type="match status" value="1"/>
</dbReference>
<sequence length="410" mass="45905">MKRKQAMILAMALLTSVTAPALVSSVAATVQADTGRVSAEETDGSASGENAPVNGESDTCGAAKDFSEMDRLVEEAEREGNAAVPGTEIAEELYGASGSSTNTEDMVPMYRLYHPHSYEHFYTAAKNERETLISRGWIDEGIGWYAPKEGKPVYRLVNLFTADHHYTTSEHERDTLETMGWRYEGECWKTADETTGIPVYRQCHPGLTTGAHNYTTDEHERNVLCGVGWVDEQVGFYASAKGKSASELEKETWQKELNVDTSKFVYENITIDEAELLGGIILHEAGTHAQGMYCVGQVVLNRLRDYRTANKQLGRKAYPSTIAEVLGEPYQFMDVDDLRDCIRDYKKNQASAYKTAFNAGIKLLQGDKTGENLIGTKRKNFWSDWYAQKCNYNHCEDPVFYGGNTFFIWK</sequence>
<dbReference type="Proteomes" id="UP000005753">
    <property type="component" value="Chromosome"/>
</dbReference>
<dbReference type="GO" id="GO:0016787">
    <property type="term" value="F:hydrolase activity"/>
    <property type="evidence" value="ECO:0007669"/>
    <property type="project" value="UniProtKB-KW"/>
</dbReference>
<feature type="signal peptide" evidence="2">
    <location>
        <begin position="1"/>
        <end position="21"/>
    </location>
</feature>
<feature type="chain" id="PRO_5039448099" evidence="2">
    <location>
        <begin position="22"/>
        <end position="410"/>
    </location>
</feature>
<dbReference type="EMBL" id="CM001487">
    <property type="protein sequence ID" value="EIM57759.1"/>
    <property type="molecule type" value="Genomic_DNA"/>
</dbReference>
<keyword evidence="5" id="KW-0378">Hydrolase</keyword>
<dbReference type="Pfam" id="PF07486">
    <property type="entry name" value="Hydrolase_2"/>
    <property type="match status" value="1"/>
</dbReference>
<dbReference type="Gene3D" id="1.10.10.2520">
    <property type="entry name" value="Cell wall hydrolase SleB, domain 1"/>
    <property type="match status" value="1"/>
</dbReference>
<reference evidence="5 6" key="1">
    <citation type="submission" date="2010-08" db="EMBL/GenBank/DDBJ databases">
        <authorList>
            <consortium name="US DOE Joint Genome Institute (JGI-PGF)"/>
            <person name="Lucas S."/>
            <person name="Copeland A."/>
            <person name="Lapidus A."/>
            <person name="Cheng J.-F."/>
            <person name="Bruce D."/>
            <person name="Goodwin L."/>
            <person name="Pitluck S."/>
            <person name="Land M.L."/>
            <person name="Hauser L."/>
            <person name="Chang Y.-J."/>
            <person name="Anderson I.J."/>
            <person name="Johnson E."/>
            <person name="Mulhopadhyay B."/>
            <person name="Kyrpides N."/>
            <person name="Woyke T.J."/>
        </authorList>
    </citation>
    <scope>NUCLEOTIDE SEQUENCE [LARGE SCALE GENOMIC DNA]</scope>
    <source>
        <strain evidence="5 6">6</strain>
    </source>
</reference>
<feature type="domain" description="DUF5648" evidence="4">
    <location>
        <begin position="108"/>
        <end position="238"/>
    </location>
</feature>
<evidence type="ECO:0000259" key="4">
    <source>
        <dbReference type="Pfam" id="PF18885"/>
    </source>
</evidence>
<feature type="region of interest" description="Disordered" evidence="1">
    <location>
        <begin position="34"/>
        <end position="57"/>
    </location>
</feature>
<evidence type="ECO:0000259" key="3">
    <source>
        <dbReference type="Pfam" id="PF07486"/>
    </source>
</evidence>
<dbReference type="AlphaFoldDB" id="I5AVD6"/>
<dbReference type="InterPro" id="IPR043708">
    <property type="entry name" value="DUF5648"/>
</dbReference>
<reference evidence="5 6" key="2">
    <citation type="submission" date="2012-02" db="EMBL/GenBank/DDBJ databases">
        <title>Improved High-Quality Draft sequence of Eubacterium cellulosolvens 6.</title>
        <authorList>
            <consortium name="US DOE Joint Genome Institute"/>
            <person name="Lucas S."/>
            <person name="Han J."/>
            <person name="Lapidus A."/>
            <person name="Cheng J.-F."/>
            <person name="Goodwin L."/>
            <person name="Pitluck S."/>
            <person name="Peters L."/>
            <person name="Mikhailova N."/>
            <person name="Gu W."/>
            <person name="Detter J.C."/>
            <person name="Han C."/>
            <person name="Tapia R."/>
            <person name="Land M."/>
            <person name="Hauser L."/>
            <person name="Kyrpides N."/>
            <person name="Ivanova N."/>
            <person name="Pagani I."/>
            <person name="Johnson E."/>
            <person name="Mukhopadhyay B."/>
            <person name="Anderson I."/>
            <person name="Woyke T."/>
        </authorList>
    </citation>
    <scope>NUCLEOTIDE SEQUENCE [LARGE SCALE GENOMIC DNA]</scope>
    <source>
        <strain evidence="5 6">6</strain>
    </source>
</reference>
<feature type="domain" description="Cell wall hydrolase SleB" evidence="3">
    <location>
        <begin position="287"/>
        <end position="401"/>
    </location>
</feature>
<accession>I5AVD6</accession>
<evidence type="ECO:0000256" key="1">
    <source>
        <dbReference type="SAM" id="MobiDB-lite"/>
    </source>
</evidence>
<dbReference type="InterPro" id="IPR042047">
    <property type="entry name" value="SleB_dom1"/>
</dbReference>
<dbReference type="InterPro" id="IPR011105">
    <property type="entry name" value="Cell_wall_hydrolase_SleB"/>
</dbReference>
<organism evidence="5 6">
    <name type="scientific">Eubacterium cellulosolvens (strain ATCC 43171 / JCM 9499 / 6)</name>
    <name type="common">Cillobacterium cellulosolvens</name>
    <dbReference type="NCBI Taxonomy" id="633697"/>
    <lineage>
        <taxon>Bacteria</taxon>
        <taxon>Bacillati</taxon>
        <taxon>Bacillota</taxon>
        <taxon>Clostridia</taxon>
        <taxon>Eubacteriales</taxon>
        <taxon>Eubacteriaceae</taxon>
        <taxon>Eubacterium</taxon>
    </lineage>
</organism>
<name>I5AVD6_EUBC6</name>
<dbReference type="HOGENOM" id="CLU_670378_0_0_9"/>
<gene>
    <name evidence="5" type="ORF">EubceDRAFT1_1986</name>
</gene>
<proteinExistence type="predicted"/>
<dbReference type="STRING" id="633697.EubceDRAFT1_1986"/>
<dbReference type="OrthoDB" id="9785345at2"/>